<reference evidence="1" key="1">
    <citation type="submission" date="2014-09" db="EMBL/GenBank/DDBJ databases">
        <authorList>
            <person name="Magalhaes I.L.F."/>
            <person name="Oliveira U."/>
            <person name="Santos F.R."/>
            <person name="Vidigal T.H.D.A."/>
            <person name="Brescovit A.D."/>
            <person name="Santos A.J."/>
        </authorList>
    </citation>
    <scope>NUCLEOTIDE SEQUENCE</scope>
    <source>
        <tissue evidence="1">Shoot tissue taken approximately 20 cm above the soil surface</tissue>
    </source>
</reference>
<protein>
    <submittedName>
        <fullName evidence="1">Uncharacterized protein</fullName>
    </submittedName>
</protein>
<sequence>MVLYYTAARNNLPYCKLLYGVSTINMTISALFPHPRHSYLYSSASNHPPTKQNYLSVGYACMVCE</sequence>
<accession>A0A0A8ZAE1</accession>
<name>A0A0A8ZAE1_ARUDO</name>
<dbReference type="EMBL" id="GBRH01266048">
    <property type="protein sequence ID" value="JAD31847.1"/>
    <property type="molecule type" value="Transcribed_RNA"/>
</dbReference>
<proteinExistence type="predicted"/>
<organism evidence="1">
    <name type="scientific">Arundo donax</name>
    <name type="common">Giant reed</name>
    <name type="synonym">Donax arundinaceus</name>
    <dbReference type="NCBI Taxonomy" id="35708"/>
    <lineage>
        <taxon>Eukaryota</taxon>
        <taxon>Viridiplantae</taxon>
        <taxon>Streptophyta</taxon>
        <taxon>Embryophyta</taxon>
        <taxon>Tracheophyta</taxon>
        <taxon>Spermatophyta</taxon>
        <taxon>Magnoliopsida</taxon>
        <taxon>Liliopsida</taxon>
        <taxon>Poales</taxon>
        <taxon>Poaceae</taxon>
        <taxon>PACMAD clade</taxon>
        <taxon>Arundinoideae</taxon>
        <taxon>Arundineae</taxon>
        <taxon>Arundo</taxon>
    </lineage>
</organism>
<reference evidence="1" key="2">
    <citation type="journal article" date="2015" name="Data Brief">
        <title>Shoot transcriptome of the giant reed, Arundo donax.</title>
        <authorList>
            <person name="Barrero R.A."/>
            <person name="Guerrero F.D."/>
            <person name="Moolhuijzen P."/>
            <person name="Goolsby J.A."/>
            <person name="Tidwell J."/>
            <person name="Bellgard S.E."/>
            <person name="Bellgard M.I."/>
        </authorList>
    </citation>
    <scope>NUCLEOTIDE SEQUENCE</scope>
    <source>
        <tissue evidence="1">Shoot tissue taken approximately 20 cm above the soil surface</tissue>
    </source>
</reference>
<evidence type="ECO:0000313" key="1">
    <source>
        <dbReference type="EMBL" id="JAD31847.1"/>
    </source>
</evidence>
<dbReference type="AlphaFoldDB" id="A0A0A8ZAE1"/>